<name>A0A4Z2FYK6_9TELE</name>
<feature type="region of interest" description="Disordered" evidence="1">
    <location>
        <begin position="107"/>
        <end position="134"/>
    </location>
</feature>
<protein>
    <submittedName>
        <fullName evidence="2">Uncharacterized protein</fullName>
    </submittedName>
</protein>
<sequence>MVVLRSRMNFFPSTFAPVTIAMPLFLLAASHCVKASLLFLTPPRLAVRLQSGHDSIPALQGSHRVFITIKEESPACLAIRPRPHRARRFPDIGHAVIGNPVAADERFPLRGEGGREGGMRTRKRERETLSYNLP</sequence>
<comment type="caution">
    <text evidence="2">The sequence shown here is derived from an EMBL/GenBank/DDBJ whole genome shotgun (WGS) entry which is preliminary data.</text>
</comment>
<organism evidence="2 3">
    <name type="scientific">Liparis tanakae</name>
    <name type="common">Tanaka's snailfish</name>
    <dbReference type="NCBI Taxonomy" id="230148"/>
    <lineage>
        <taxon>Eukaryota</taxon>
        <taxon>Metazoa</taxon>
        <taxon>Chordata</taxon>
        <taxon>Craniata</taxon>
        <taxon>Vertebrata</taxon>
        <taxon>Euteleostomi</taxon>
        <taxon>Actinopterygii</taxon>
        <taxon>Neopterygii</taxon>
        <taxon>Teleostei</taxon>
        <taxon>Neoteleostei</taxon>
        <taxon>Acanthomorphata</taxon>
        <taxon>Eupercaria</taxon>
        <taxon>Perciformes</taxon>
        <taxon>Cottioidei</taxon>
        <taxon>Cottales</taxon>
        <taxon>Liparidae</taxon>
        <taxon>Liparis</taxon>
    </lineage>
</organism>
<evidence type="ECO:0000313" key="2">
    <source>
        <dbReference type="EMBL" id="TNN46287.1"/>
    </source>
</evidence>
<accession>A0A4Z2FYK6</accession>
<dbReference type="EMBL" id="SRLO01000798">
    <property type="protein sequence ID" value="TNN46287.1"/>
    <property type="molecule type" value="Genomic_DNA"/>
</dbReference>
<dbReference type="AlphaFoldDB" id="A0A4Z2FYK6"/>
<feature type="compositionally biased region" description="Basic and acidic residues" evidence="1">
    <location>
        <begin position="107"/>
        <end position="128"/>
    </location>
</feature>
<evidence type="ECO:0000256" key="1">
    <source>
        <dbReference type="SAM" id="MobiDB-lite"/>
    </source>
</evidence>
<evidence type="ECO:0000313" key="3">
    <source>
        <dbReference type="Proteomes" id="UP000314294"/>
    </source>
</evidence>
<dbReference type="Proteomes" id="UP000314294">
    <property type="component" value="Unassembled WGS sequence"/>
</dbReference>
<proteinExistence type="predicted"/>
<gene>
    <name evidence="2" type="ORF">EYF80_043525</name>
</gene>
<keyword evidence="3" id="KW-1185">Reference proteome</keyword>
<reference evidence="2 3" key="1">
    <citation type="submission" date="2019-03" db="EMBL/GenBank/DDBJ databases">
        <title>First draft genome of Liparis tanakae, snailfish: a comprehensive survey of snailfish specific genes.</title>
        <authorList>
            <person name="Kim W."/>
            <person name="Song I."/>
            <person name="Jeong J.-H."/>
            <person name="Kim D."/>
            <person name="Kim S."/>
            <person name="Ryu S."/>
            <person name="Song J.Y."/>
            <person name="Lee S.K."/>
        </authorList>
    </citation>
    <scope>NUCLEOTIDE SEQUENCE [LARGE SCALE GENOMIC DNA]</scope>
    <source>
        <tissue evidence="2">Muscle</tissue>
    </source>
</reference>